<name>A0ABV8VR04_9BACI</name>
<protein>
    <recommendedName>
        <fullName evidence="3">DUF3139 domain-containing protein</fullName>
    </recommendedName>
</protein>
<evidence type="ECO:0008006" key="3">
    <source>
        <dbReference type="Google" id="ProtNLM"/>
    </source>
</evidence>
<gene>
    <name evidence="1" type="ORF">ACFOZ1_01275</name>
</gene>
<sequence>MKKGLLIFGIIVLLIVMSIYGYVTFKKVSLKNDVEDYLLFTGVNEDDIVMLTPLIANIEGDKNFQVSVRFKDDENIYYYYKDTKEDKVILESSYPYQLESDEYEDPIEE</sequence>
<evidence type="ECO:0000313" key="2">
    <source>
        <dbReference type="Proteomes" id="UP001595880"/>
    </source>
</evidence>
<evidence type="ECO:0000313" key="1">
    <source>
        <dbReference type="EMBL" id="MFC4386430.1"/>
    </source>
</evidence>
<keyword evidence="2" id="KW-1185">Reference proteome</keyword>
<organism evidence="1 2">
    <name type="scientific">Gracilibacillus marinus</name>
    <dbReference type="NCBI Taxonomy" id="630535"/>
    <lineage>
        <taxon>Bacteria</taxon>
        <taxon>Bacillati</taxon>
        <taxon>Bacillota</taxon>
        <taxon>Bacilli</taxon>
        <taxon>Bacillales</taxon>
        <taxon>Bacillaceae</taxon>
        <taxon>Gracilibacillus</taxon>
    </lineage>
</organism>
<dbReference type="RefSeq" id="WP_390195029.1">
    <property type="nucleotide sequence ID" value="NZ_JBHSDV010000001.1"/>
</dbReference>
<dbReference type="Proteomes" id="UP001595880">
    <property type="component" value="Unassembled WGS sequence"/>
</dbReference>
<dbReference type="EMBL" id="JBHSDV010000001">
    <property type="protein sequence ID" value="MFC4386430.1"/>
    <property type="molecule type" value="Genomic_DNA"/>
</dbReference>
<reference evidence="2" key="1">
    <citation type="journal article" date="2019" name="Int. J. Syst. Evol. Microbiol.">
        <title>The Global Catalogue of Microorganisms (GCM) 10K type strain sequencing project: providing services to taxonomists for standard genome sequencing and annotation.</title>
        <authorList>
            <consortium name="The Broad Institute Genomics Platform"/>
            <consortium name="The Broad Institute Genome Sequencing Center for Infectious Disease"/>
            <person name="Wu L."/>
            <person name="Ma J."/>
        </authorList>
    </citation>
    <scope>NUCLEOTIDE SEQUENCE [LARGE SCALE GENOMIC DNA]</scope>
    <source>
        <strain evidence="2">KACC 14058</strain>
    </source>
</reference>
<comment type="caution">
    <text evidence="1">The sequence shown here is derived from an EMBL/GenBank/DDBJ whole genome shotgun (WGS) entry which is preliminary data.</text>
</comment>
<proteinExistence type="predicted"/>
<accession>A0ABV8VR04</accession>